<evidence type="ECO:0000313" key="2">
    <source>
        <dbReference type="Proteomes" id="UP000007807"/>
    </source>
</evidence>
<dbReference type="InParanoid" id="F4BYI1"/>
<keyword evidence="1" id="KW-0378">Hydrolase</keyword>
<organism evidence="1 2">
    <name type="scientific">Methanothrix soehngenii (strain ATCC 5969 / DSM 3671 / JCM 10134 / NBRC 103675 / OCM 69 / GP-6)</name>
    <name type="common">Methanosaeta concilii</name>
    <dbReference type="NCBI Taxonomy" id="990316"/>
    <lineage>
        <taxon>Archaea</taxon>
        <taxon>Methanobacteriati</taxon>
        <taxon>Methanobacteriota</taxon>
        <taxon>Stenosarchaea group</taxon>
        <taxon>Methanomicrobia</taxon>
        <taxon>Methanotrichales</taxon>
        <taxon>Methanotrichaceae</taxon>
        <taxon>Methanothrix</taxon>
    </lineage>
</organism>
<dbReference type="HOGENOM" id="CLU_161790_0_0_2"/>
<accession>F4BYI1</accession>
<gene>
    <name evidence="1" type="ordered locus">MCON_2390</name>
</gene>
<dbReference type="EMBL" id="CP002565">
    <property type="protein sequence ID" value="AEB68853.1"/>
    <property type="molecule type" value="Genomic_DNA"/>
</dbReference>
<dbReference type="Proteomes" id="UP000007807">
    <property type="component" value="Chromosome"/>
</dbReference>
<keyword evidence="1" id="KW-0547">Nucleotide-binding</keyword>
<dbReference type="STRING" id="990316.MCON_2390"/>
<keyword evidence="2" id="KW-1185">Reference proteome</keyword>
<keyword evidence="1" id="KW-0347">Helicase</keyword>
<evidence type="ECO:0000313" key="1">
    <source>
        <dbReference type="EMBL" id="AEB68853.1"/>
    </source>
</evidence>
<proteinExistence type="predicted"/>
<dbReference type="AlphaFoldDB" id="F4BYI1"/>
<name>F4BYI1_METSG</name>
<sequence>MMIMRMQKEEKIVVVLLFMALGSLAAAFWAFSPEESYTPASGDMGSGENSRSPLITLDGRITSAENTRSGGNLILNLDSTAMPVFIPASSGAKELSAQLQKDTRVRITGTINSYQGKDELKVSRKADVQLLEG</sequence>
<keyword evidence="1" id="KW-0067">ATP-binding</keyword>
<dbReference type="GO" id="GO:0004386">
    <property type="term" value="F:helicase activity"/>
    <property type="evidence" value="ECO:0007669"/>
    <property type="project" value="UniProtKB-KW"/>
</dbReference>
<reference evidence="1 2" key="1">
    <citation type="journal article" date="2011" name="J. Bacteriol.">
        <title>Complete genome sequence of Methanosaeta concilii, a specialist in aceticlastic methanogenesis.</title>
        <authorList>
            <person name="Barber R.D."/>
            <person name="Zhang L."/>
            <person name="Harnack M."/>
            <person name="Olson M.V."/>
            <person name="Kaul R."/>
            <person name="Ingram-Smith C."/>
            <person name="Smith K.S."/>
        </authorList>
    </citation>
    <scope>NUCLEOTIDE SEQUENCE [LARGE SCALE GENOMIC DNA]</scope>
    <source>
        <strain evidence="2">ATCC 5969 / DSM 3671 / JCM 10134 / NBRC 103675 / OCM 69 / GP-6</strain>
    </source>
</reference>
<protein>
    <submittedName>
        <fullName evidence="1">Nucleic acid binding, OB-fold, tRNA/helicase-type</fullName>
    </submittedName>
</protein>
<dbReference type="KEGG" id="mcj:MCON_2390"/>